<organism evidence="1 2">
    <name type="scientific">Lasius platythorax</name>
    <dbReference type="NCBI Taxonomy" id="488582"/>
    <lineage>
        <taxon>Eukaryota</taxon>
        <taxon>Metazoa</taxon>
        <taxon>Ecdysozoa</taxon>
        <taxon>Arthropoda</taxon>
        <taxon>Hexapoda</taxon>
        <taxon>Insecta</taxon>
        <taxon>Pterygota</taxon>
        <taxon>Neoptera</taxon>
        <taxon>Endopterygota</taxon>
        <taxon>Hymenoptera</taxon>
        <taxon>Apocrita</taxon>
        <taxon>Aculeata</taxon>
        <taxon>Formicoidea</taxon>
        <taxon>Formicidae</taxon>
        <taxon>Formicinae</taxon>
        <taxon>Lasius</taxon>
        <taxon>Lasius</taxon>
    </lineage>
</organism>
<sequence length="87" mass="9457">MEQKPSLLARVYSDGVSIDSGDRLRDQSRDYFHRFMPVTCHVALADSGHVLSAQGKLSFRVRRASFVPLPPAGQSALADVLSATIKG</sequence>
<dbReference type="EMBL" id="OZ034835">
    <property type="protein sequence ID" value="CAL1676587.1"/>
    <property type="molecule type" value="Genomic_DNA"/>
</dbReference>
<gene>
    <name evidence="1" type="ORF">LPLAT_LOCUS2744</name>
</gene>
<accession>A0AAV2NAI5</accession>
<proteinExistence type="predicted"/>
<evidence type="ECO:0000313" key="2">
    <source>
        <dbReference type="Proteomes" id="UP001497644"/>
    </source>
</evidence>
<dbReference type="AlphaFoldDB" id="A0AAV2NAI5"/>
<protein>
    <submittedName>
        <fullName evidence="1">Uncharacterized protein</fullName>
    </submittedName>
</protein>
<evidence type="ECO:0000313" key="1">
    <source>
        <dbReference type="EMBL" id="CAL1676587.1"/>
    </source>
</evidence>
<keyword evidence="2" id="KW-1185">Reference proteome</keyword>
<name>A0AAV2NAI5_9HYME</name>
<reference evidence="1" key="1">
    <citation type="submission" date="2024-04" db="EMBL/GenBank/DDBJ databases">
        <authorList>
            <consortium name="Molecular Ecology Group"/>
        </authorList>
    </citation>
    <scope>NUCLEOTIDE SEQUENCE</scope>
</reference>
<dbReference type="Proteomes" id="UP001497644">
    <property type="component" value="Chromosome 12"/>
</dbReference>